<dbReference type="GO" id="GO:1901135">
    <property type="term" value="P:carbohydrate derivative metabolic process"/>
    <property type="evidence" value="ECO:0007669"/>
    <property type="project" value="InterPro"/>
</dbReference>
<evidence type="ECO:0000313" key="1">
    <source>
        <dbReference type="EMBL" id="MBT0958920.1"/>
    </source>
</evidence>
<evidence type="ECO:0000313" key="2">
    <source>
        <dbReference type="Proteomes" id="UP001315686"/>
    </source>
</evidence>
<dbReference type="EMBL" id="JADQAZ010000003">
    <property type="protein sequence ID" value="MBT0958920.1"/>
    <property type="molecule type" value="Genomic_DNA"/>
</dbReference>
<dbReference type="GO" id="GO:0003677">
    <property type="term" value="F:DNA binding"/>
    <property type="evidence" value="ECO:0007669"/>
    <property type="project" value="InterPro"/>
</dbReference>
<dbReference type="SUPFAM" id="SSF53697">
    <property type="entry name" value="SIS domain"/>
    <property type="match status" value="1"/>
</dbReference>
<proteinExistence type="predicted"/>
<comment type="caution">
    <text evidence="1">The sequence shown here is derived from an EMBL/GenBank/DDBJ whole genome shotgun (WGS) entry which is preliminary data.</text>
</comment>
<protein>
    <submittedName>
        <fullName evidence="1">MurR/RpiR family transcriptional regulator</fullName>
    </submittedName>
</protein>
<dbReference type="Proteomes" id="UP001315686">
    <property type="component" value="Unassembled WGS sequence"/>
</dbReference>
<reference evidence="1 2" key="1">
    <citation type="journal article" date="2021" name="Arch. Microbiol.">
        <title>Harenicola maris gen. nov., sp. nov. isolated from the Sea of Japan shallow sediments.</title>
        <authorList>
            <person name="Romanenko L.A."/>
            <person name="Kurilenko V.V."/>
            <person name="Chernysheva N.Y."/>
            <person name="Tekutyeva L.A."/>
            <person name="Velansky P.V."/>
            <person name="Svetashev V.I."/>
            <person name="Isaeva M.P."/>
        </authorList>
    </citation>
    <scope>NUCLEOTIDE SEQUENCE [LARGE SCALE GENOMIC DNA]</scope>
    <source>
        <strain evidence="1 2">KMM 3653</strain>
    </source>
</reference>
<accession>A0AAP2CS11</accession>
<dbReference type="PANTHER" id="PTHR30514:SF1">
    <property type="entry name" value="HTH-TYPE TRANSCRIPTIONAL REGULATOR HEXR-RELATED"/>
    <property type="match status" value="1"/>
</dbReference>
<organism evidence="1 2">
    <name type="scientific">Harenicola maris</name>
    <dbReference type="NCBI Taxonomy" id="2841044"/>
    <lineage>
        <taxon>Bacteria</taxon>
        <taxon>Pseudomonadati</taxon>
        <taxon>Pseudomonadota</taxon>
        <taxon>Alphaproteobacteria</taxon>
        <taxon>Rhodobacterales</taxon>
        <taxon>Paracoccaceae</taxon>
        <taxon>Harenicola</taxon>
    </lineage>
</organism>
<dbReference type="AlphaFoldDB" id="A0AAP2CS11"/>
<dbReference type="PANTHER" id="PTHR30514">
    <property type="entry name" value="GLUCOKINASE"/>
    <property type="match status" value="1"/>
</dbReference>
<dbReference type="Gene3D" id="3.40.50.10490">
    <property type="entry name" value="Glucose-6-phosphate isomerase like protein, domain 1"/>
    <property type="match status" value="1"/>
</dbReference>
<dbReference type="RefSeq" id="WP_327795134.1">
    <property type="nucleotide sequence ID" value="NZ_JADQAZ010000003.1"/>
</dbReference>
<dbReference type="GO" id="GO:0097367">
    <property type="term" value="F:carbohydrate derivative binding"/>
    <property type="evidence" value="ECO:0007669"/>
    <property type="project" value="InterPro"/>
</dbReference>
<gene>
    <name evidence="1" type="ORF">IV417_16150</name>
</gene>
<dbReference type="GO" id="GO:0003700">
    <property type="term" value="F:DNA-binding transcription factor activity"/>
    <property type="evidence" value="ECO:0007669"/>
    <property type="project" value="InterPro"/>
</dbReference>
<dbReference type="InterPro" id="IPR047640">
    <property type="entry name" value="RpiR-like"/>
</dbReference>
<keyword evidence="2" id="KW-1185">Reference proteome</keyword>
<sequence>MSHQSSDPADLSPELRNVVRNTIGAEIQNLTALQSAIIPERLAACIQALATADRILVQGIGTSGALASYAETRLVRRGIQTISTDITGLRLADFLILMRPGDVLLVTSRVTGHRDIDVTQRHAKSLGVPCFSLPDLIDGDLSRAGALVLIDMIASALAVLNPPMVEESNSTLNALRAELAGRPMDIFGAIRDLDSARPEPN</sequence>
<name>A0AAP2CS11_9RHOB</name>
<dbReference type="InterPro" id="IPR046348">
    <property type="entry name" value="SIS_dom_sf"/>
</dbReference>